<sequence length="96" mass="11294">MEMDLTQADVARRFNMSRNFVQDSGISLNPKTQFREDLFQVSSEWTGQLHLRTFSIKPYVRPYAGAEFIPMDDNARPHGVRFAKEYLDYQALERMD</sequence>
<dbReference type="AlphaFoldDB" id="A0A4Y2BKF8"/>
<accession>A0A4Y2BKF8</accession>
<proteinExistence type="predicted"/>
<evidence type="ECO:0000313" key="1">
    <source>
        <dbReference type="EMBL" id="GBL91855.1"/>
    </source>
</evidence>
<comment type="caution">
    <text evidence="1">The sequence shown here is derived from an EMBL/GenBank/DDBJ whole genome shotgun (WGS) entry which is preliminary data.</text>
</comment>
<gene>
    <name evidence="1" type="ORF">AVEN_172775_1</name>
</gene>
<keyword evidence="2" id="KW-1185">Reference proteome</keyword>
<dbReference type="EMBL" id="BGPR01000082">
    <property type="protein sequence ID" value="GBL91855.1"/>
    <property type="molecule type" value="Genomic_DNA"/>
</dbReference>
<reference evidence="1 2" key="1">
    <citation type="journal article" date="2019" name="Sci. Rep.">
        <title>Orb-weaving spider Araneus ventricosus genome elucidates the spidroin gene catalogue.</title>
        <authorList>
            <person name="Kono N."/>
            <person name="Nakamura H."/>
            <person name="Ohtoshi R."/>
            <person name="Moran D.A.P."/>
            <person name="Shinohara A."/>
            <person name="Yoshida Y."/>
            <person name="Fujiwara M."/>
            <person name="Mori M."/>
            <person name="Tomita M."/>
            <person name="Arakawa K."/>
        </authorList>
    </citation>
    <scope>NUCLEOTIDE SEQUENCE [LARGE SCALE GENOMIC DNA]</scope>
</reference>
<protein>
    <submittedName>
        <fullName evidence="1">Uncharacterized protein</fullName>
    </submittedName>
</protein>
<dbReference type="Proteomes" id="UP000499080">
    <property type="component" value="Unassembled WGS sequence"/>
</dbReference>
<organism evidence="1 2">
    <name type="scientific">Araneus ventricosus</name>
    <name type="common">Orbweaver spider</name>
    <name type="synonym">Epeira ventricosa</name>
    <dbReference type="NCBI Taxonomy" id="182803"/>
    <lineage>
        <taxon>Eukaryota</taxon>
        <taxon>Metazoa</taxon>
        <taxon>Ecdysozoa</taxon>
        <taxon>Arthropoda</taxon>
        <taxon>Chelicerata</taxon>
        <taxon>Arachnida</taxon>
        <taxon>Araneae</taxon>
        <taxon>Araneomorphae</taxon>
        <taxon>Entelegynae</taxon>
        <taxon>Araneoidea</taxon>
        <taxon>Araneidae</taxon>
        <taxon>Araneus</taxon>
    </lineage>
</organism>
<name>A0A4Y2BKF8_ARAVE</name>
<evidence type="ECO:0000313" key="2">
    <source>
        <dbReference type="Proteomes" id="UP000499080"/>
    </source>
</evidence>